<keyword evidence="2" id="KW-1185">Reference proteome</keyword>
<reference evidence="1 2" key="1">
    <citation type="submission" date="2020-04" db="EMBL/GenBank/DDBJ databases">
        <authorList>
            <person name="Wallbank WR R."/>
            <person name="Pardo Diaz C."/>
            <person name="Kozak K."/>
            <person name="Martin S."/>
            <person name="Jiggins C."/>
            <person name="Moest M."/>
            <person name="Warren A I."/>
            <person name="Byers J.R.P. K."/>
            <person name="Montejo-Kovacevich G."/>
            <person name="Yen C E."/>
        </authorList>
    </citation>
    <scope>NUCLEOTIDE SEQUENCE [LARGE SCALE GENOMIC DNA]</scope>
</reference>
<comment type="caution">
    <text evidence="1">The sequence shown here is derived from an EMBL/GenBank/DDBJ whole genome shotgun (WGS) entry which is preliminary data.</text>
</comment>
<name>A0A8S0ZX04_ARCPL</name>
<dbReference type="OrthoDB" id="6924245at2759"/>
<accession>A0A8S0ZX04</accession>
<organism evidence="1 2">
    <name type="scientific">Arctia plantaginis</name>
    <name type="common">Wood tiger moth</name>
    <name type="synonym">Phalaena plantaginis</name>
    <dbReference type="NCBI Taxonomy" id="874455"/>
    <lineage>
        <taxon>Eukaryota</taxon>
        <taxon>Metazoa</taxon>
        <taxon>Ecdysozoa</taxon>
        <taxon>Arthropoda</taxon>
        <taxon>Hexapoda</taxon>
        <taxon>Insecta</taxon>
        <taxon>Pterygota</taxon>
        <taxon>Neoptera</taxon>
        <taxon>Endopterygota</taxon>
        <taxon>Lepidoptera</taxon>
        <taxon>Glossata</taxon>
        <taxon>Ditrysia</taxon>
        <taxon>Noctuoidea</taxon>
        <taxon>Erebidae</taxon>
        <taxon>Arctiinae</taxon>
        <taxon>Arctia</taxon>
    </lineage>
</organism>
<dbReference type="Proteomes" id="UP000494106">
    <property type="component" value="Unassembled WGS sequence"/>
</dbReference>
<dbReference type="EMBL" id="CADEBC010000495">
    <property type="protein sequence ID" value="CAB3237796.1"/>
    <property type="molecule type" value="Genomic_DNA"/>
</dbReference>
<dbReference type="SUPFAM" id="SSF50494">
    <property type="entry name" value="Trypsin-like serine proteases"/>
    <property type="match status" value="1"/>
</dbReference>
<evidence type="ECO:0000313" key="1">
    <source>
        <dbReference type="EMBL" id="CAB3237796.1"/>
    </source>
</evidence>
<evidence type="ECO:0000313" key="2">
    <source>
        <dbReference type="Proteomes" id="UP000494106"/>
    </source>
</evidence>
<dbReference type="InterPro" id="IPR009003">
    <property type="entry name" value="Peptidase_S1_PA"/>
</dbReference>
<gene>
    <name evidence="1" type="ORF">APLA_LOCUS7138</name>
</gene>
<dbReference type="AlphaFoldDB" id="A0A8S0ZX04"/>
<proteinExistence type="predicted"/>
<sequence length="500" mass="59301">MCHKKLFAFILVTVTGIIFIFTDAKVLPKTLPYKQHTSLKWTPVPWLGVLTLGGQYKNESIGLIPVIMISDKKGIADARSMASLNKYNWENIRNNTYVMFLTKKSKAWYAKVEKIILHPEYNEDTLTTIAFLNLEYDLKKMEGSQIFEQILFRMDHIKLGECKAFYFVEDMGLSVWGPGCSLPARFVDFEPFVPWIMSNMETRRNYWQPESIGVRPEKFRDKWMLWRLTDTSLALRPLNLIGDQEKETVHGQCDDDNMRSDQLIYKEVTEFTTRRGLNRRAIKATAVYGLSLYDRNFNKTHYTCVQVVAKCSQKSDSKLEYSKGFEETDMFQPYVKILPVNPSSHQDVYPPYVHTIKDAWEKYEYEVIGTDITHLIFRFEFEVQGLIEVQFFGNRTDAYPPIETTTKLDYHKIYSCTRWRRPYKTRTLKPHRPYIYKDTWMWFVSYDLTTKSKTYKRPTSTTRRTKRRKAQNASTAYWWNKWWYFQTAGPPFLDKDWWKG</sequence>
<protein>
    <submittedName>
        <fullName evidence="1">Uncharacterized protein</fullName>
    </submittedName>
</protein>